<dbReference type="Gene3D" id="3.30.465.10">
    <property type="match status" value="1"/>
</dbReference>
<dbReference type="InterPro" id="IPR016169">
    <property type="entry name" value="FAD-bd_PCMH_sub2"/>
</dbReference>
<name>A0A3S0XPE1_CHLFR</name>
<dbReference type="RefSeq" id="WP_016878497.1">
    <property type="nucleotide sequence ID" value="NZ_AJLN01000079.1"/>
</dbReference>
<dbReference type="AlphaFoldDB" id="A0A3S0XPE1"/>
<dbReference type="PANTHER" id="PTHR42659:SF9">
    <property type="entry name" value="XANTHINE DEHYDROGENASE FAD-BINDING SUBUNIT XDHB-RELATED"/>
    <property type="match status" value="1"/>
</dbReference>
<dbReference type="PROSITE" id="PS51387">
    <property type="entry name" value="FAD_PCMH"/>
    <property type="match status" value="1"/>
</dbReference>
<dbReference type="InterPro" id="IPR002346">
    <property type="entry name" value="Mopterin_DH_FAD-bd"/>
</dbReference>
<dbReference type="InterPro" id="IPR051312">
    <property type="entry name" value="Diverse_Substr_Oxidored"/>
</dbReference>
<accession>A0A3S0XPE1</accession>
<dbReference type="SUPFAM" id="SSF56176">
    <property type="entry name" value="FAD-binding/transporter-associated domain-like"/>
    <property type="match status" value="1"/>
</dbReference>
<dbReference type="GO" id="GO:0016491">
    <property type="term" value="F:oxidoreductase activity"/>
    <property type="evidence" value="ECO:0007669"/>
    <property type="project" value="InterPro"/>
</dbReference>
<dbReference type="GO" id="GO:0071949">
    <property type="term" value="F:FAD binding"/>
    <property type="evidence" value="ECO:0007669"/>
    <property type="project" value="InterPro"/>
</dbReference>
<evidence type="ECO:0000313" key="2">
    <source>
        <dbReference type="EMBL" id="RUR77438.1"/>
    </source>
</evidence>
<dbReference type="Proteomes" id="UP000268857">
    <property type="component" value="Unassembled WGS sequence"/>
</dbReference>
<comment type="caution">
    <text evidence="2">The sequence shown here is derived from an EMBL/GenBank/DDBJ whole genome shotgun (WGS) entry which is preliminary data.</text>
</comment>
<protein>
    <submittedName>
        <fullName evidence="2">Putative oxidoreductase (Molybdopterin dehydrogenase)</fullName>
    </submittedName>
</protein>
<reference evidence="2 3" key="1">
    <citation type="journal article" date="2019" name="Genome Biol. Evol.">
        <title>Day and night: Metabolic profiles and evolutionary relationships of six axenic non-marine cyanobacteria.</title>
        <authorList>
            <person name="Will S.E."/>
            <person name="Henke P."/>
            <person name="Boedeker C."/>
            <person name="Huang S."/>
            <person name="Brinkmann H."/>
            <person name="Rohde M."/>
            <person name="Jarek M."/>
            <person name="Friedl T."/>
            <person name="Seufert S."/>
            <person name="Schumacher M."/>
            <person name="Overmann J."/>
            <person name="Neumann-Schaal M."/>
            <person name="Petersen J."/>
        </authorList>
    </citation>
    <scope>NUCLEOTIDE SEQUENCE [LARGE SCALE GENOMIC DNA]</scope>
    <source>
        <strain evidence="2 3">PCC 6912</strain>
    </source>
</reference>
<gene>
    <name evidence="2" type="ORF">PCC6912_38290</name>
</gene>
<sequence>MDLPNIENHLSVHNIQSITNWDEGWAWLAGGTWLFSELQPSLKVLVDMQPLGWSEIEVVPFSDSNSFKQVKTVLSIGATCPLSKLLQYSWPPEWRAVEGLKSAVSALSASMKVINMATVGGNICLALSVGTFAPLMVALDATYEIWNLKGETRRVAAKEFQVGYRQTILQPQEVLRRVLIPVENLKWQVNYQRIGIAASDPALAIVVSACNPDNLQLRCAIAASVTAPILLDLHDDRQIQNFAFLQEVNFIDDAKASAIYRREVTQVLIKRSLKQLKI</sequence>
<organism evidence="2 3">
    <name type="scientific">Chlorogloeopsis fritschii PCC 6912</name>
    <dbReference type="NCBI Taxonomy" id="211165"/>
    <lineage>
        <taxon>Bacteria</taxon>
        <taxon>Bacillati</taxon>
        <taxon>Cyanobacteriota</taxon>
        <taxon>Cyanophyceae</taxon>
        <taxon>Nostocales</taxon>
        <taxon>Chlorogloeopsidaceae</taxon>
        <taxon>Chlorogloeopsis</taxon>
    </lineage>
</organism>
<dbReference type="OrthoDB" id="7840711at2"/>
<evidence type="ECO:0000259" key="1">
    <source>
        <dbReference type="PROSITE" id="PS51387"/>
    </source>
</evidence>
<dbReference type="InterPro" id="IPR036318">
    <property type="entry name" value="FAD-bd_PCMH-like_sf"/>
</dbReference>
<proteinExistence type="predicted"/>
<feature type="domain" description="FAD-binding PCMH-type" evidence="1">
    <location>
        <begin position="1"/>
        <end position="185"/>
    </location>
</feature>
<dbReference type="Pfam" id="PF00941">
    <property type="entry name" value="FAD_binding_5"/>
    <property type="match status" value="1"/>
</dbReference>
<dbReference type="STRING" id="211165.GCA_000317285_02844"/>
<dbReference type="PANTHER" id="PTHR42659">
    <property type="entry name" value="XANTHINE DEHYDROGENASE SUBUNIT C-RELATED"/>
    <property type="match status" value="1"/>
</dbReference>
<evidence type="ECO:0000313" key="3">
    <source>
        <dbReference type="Proteomes" id="UP000268857"/>
    </source>
</evidence>
<dbReference type="InterPro" id="IPR016166">
    <property type="entry name" value="FAD-bd_PCMH"/>
</dbReference>
<keyword evidence="3" id="KW-1185">Reference proteome</keyword>
<dbReference type="EMBL" id="RSCJ01000017">
    <property type="protein sequence ID" value="RUR77438.1"/>
    <property type="molecule type" value="Genomic_DNA"/>
</dbReference>